<evidence type="ECO:0000256" key="13">
    <source>
        <dbReference type="SAM" id="MobiDB-lite"/>
    </source>
</evidence>
<dbReference type="Gene3D" id="1.10.287.820">
    <property type="entry name" value="Acid-sensing ion channel domain"/>
    <property type="match status" value="1"/>
</dbReference>
<keyword evidence="10 12" id="KW-0739">Sodium transport</keyword>
<evidence type="ECO:0000256" key="10">
    <source>
        <dbReference type="ARBA" id="ARBA00023201"/>
    </source>
</evidence>
<feature type="transmembrane region" description="Helical" evidence="14">
    <location>
        <begin position="350"/>
        <end position="377"/>
    </location>
</feature>
<dbReference type="InterPro" id="IPR001873">
    <property type="entry name" value="ENaC"/>
</dbReference>
<evidence type="ECO:0000256" key="12">
    <source>
        <dbReference type="RuleBase" id="RU000679"/>
    </source>
</evidence>
<dbReference type="RefSeq" id="XP_017780794.1">
    <property type="nucleotide sequence ID" value="XM_017925305.1"/>
</dbReference>
<accession>A0ABM1N1U4</accession>
<protein>
    <submittedName>
        <fullName evidence="16">Sodium channel protein Nach-like</fullName>
    </submittedName>
</protein>
<dbReference type="PANTHER" id="PTHR11690">
    <property type="entry name" value="AMILORIDE-SENSITIVE SODIUM CHANNEL-RELATED"/>
    <property type="match status" value="1"/>
</dbReference>
<evidence type="ECO:0000256" key="3">
    <source>
        <dbReference type="ARBA" id="ARBA00022448"/>
    </source>
</evidence>
<keyword evidence="6 14" id="KW-1133">Transmembrane helix</keyword>
<evidence type="ECO:0000256" key="14">
    <source>
        <dbReference type="SAM" id="Phobius"/>
    </source>
</evidence>
<keyword evidence="11 12" id="KW-0407">Ion channel</keyword>
<evidence type="ECO:0000256" key="11">
    <source>
        <dbReference type="ARBA" id="ARBA00023303"/>
    </source>
</evidence>
<keyword evidence="8 12" id="KW-0406">Ion transport</keyword>
<keyword evidence="7" id="KW-0915">Sodium</keyword>
<proteinExistence type="inferred from homology"/>
<evidence type="ECO:0000313" key="16">
    <source>
        <dbReference type="RefSeq" id="XP_017780794.1"/>
    </source>
</evidence>
<comment type="subcellular location">
    <subcellularLocation>
        <location evidence="1">Membrane</location>
        <topology evidence="1">Multi-pass membrane protein</topology>
    </subcellularLocation>
</comment>
<evidence type="ECO:0000256" key="1">
    <source>
        <dbReference type="ARBA" id="ARBA00004141"/>
    </source>
</evidence>
<keyword evidence="5 12" id="KW-0812">Transmembrane</keyword>
<reference evidence="16" key="1">
    <citation type="submission" date="2025-08" db="UniProtKB">
        <authorList>
            <consortium name="RefSeq"/>
        </authorList>
    </citation>
    <scope>IDENTIFICATION</scope>
    <source>
        <tissue evidence="16">Whole Larva</tissue>
    </source>
</reference>
<evidence type="ECO:0000256" key="4">
    <source>
        <dbReference type="ARBA" id="ARBA00022461"/>
    </source>
</evidence>
<sequence length="440" mass="50744">MESTEEYDVNPVSLTVDTLYLDWENDFPTIVFCERAHEIDEDRMNRYVFGRDSVIVREIVFLEGEMSTAVKCNDPSFDQSLCIMSNFSYYSNLLRKSCSEIFSYCSWNDKEFECCERFLPMYTFYGKCFAINSIASEPPTEKMLSFKFKDSPKLTVEIKTTLLSTSTLTAEDVISPRETLYGSIFEGFNKMIDPDMEFDVNIRFQNTINDDRVKTIPPDVRGCMFPEESQLMYSKVFSYPACVIDHIGTYQMKTCGCTQYLMPVAAREKHMCNNMSSLVCLAQSITQLVSEASRDKCPASCVESEIRVLSTLKRNVTVYNGKDSVSKINFYTHPPTLRYYRKVRRDDIELIVNIGGIGTLFFGASVLSLVEIIYYLLIYPCSTTTEKKANKKPGNEERRKMKKVEDKRSAPTIPGHNIYNFDNFEIRNRLTHRTPLPYIN</sequence>
<organism evidence="15 16">
    <name type="scientific">Nicrophorus vespilloides</name>
    <name type="common">Boreal carrion beetle</name>
    <dbReference type="NCBI Taxonomy" id="110193"/>
    <lineage>
        <taxon>Eukaryota</taxon>
        <taxon>Metazoa</taxon>
        <taxon>Ecdysozoa</taxon>
        <taxon>Arthropoda</taxon>
        <taxon>Hexapoda</taxon>
        <taxon>Insecta</taxon>
        <taxon>Pterygota</taxon>
        <taxon>Neoptera</taxon>
        <taxon>Endopterygota</taxon>
        <taxon>Coleoptera</taxon>
        <taxon>Polyphaga</taxon>
        <taxon>Staphyliniformia</taxon>
        <taxon>Silphidae</taxon>
        <taxon>Nicrophorinae</taxon>
        <taxon>Nicrophorus</taxon>
    </lineage>
</organism>
<keyword evidence="15" id="KW-1185">Reference proteome</keyword>
<keyword evidence="9 14" id="KW-0472">Membrane</keyword>
<evidence type="ECO:0000256" key="6">
    <source>
        <dbReference type="ARBA" id="ARBA00022989"/>
    </source>
</evidence>
<evidence type="ECO:0000256" key="5">
    <source>
        <dbReference type="ARBA" id="ARBA00022692"/>
    </source>
</evidence>
<evidence type="ECO:0000313" key="15">
    <source>
        <dbReference type="Proteomes" id="UP000695000"/>
    </source>
</evidence>
<dbReference type="GeneID" id="108565717"/>
<evidence type="ECO:0000256" key="8">
    <source>
        <dbReference type="ARBA" id="ARBA00023065"/>
    </source>
</evidence>
<feature type="region of interest" description="Disordered" evidence="13">
    <location>
        <begin position="386"/>
        <end position="411"/>
    </location>
</feature>
<evidence type="ECO:0000256" key="9">
    <source>
        <dbReference type="ARBA" id="ARBA00023136"/>
    </source>
</evidence>
<evidence type="ECO:0000256" key="7">
    <source>
        <dbReference type="ARBA" id="ARBA00023053"/>
    </source>
</evidence>
<keyword evidence="3 12" id="KW-0813">Transport</keyword>
<comment type="similarity">
    <text evidence="2 12">Belongs to the amiloride-sensitive sodium channel (TC 1.A.6) family.</text>
</comment>
<dbReference type="Proteomes" id="UP000695000">
    <property type="component" value="Unplaced"/>
</dbReference>
<keyword evidence="4 12" id="KW-0894">Sodium channel</keyword>
<dbReference type="Gene3D" id="1.10.287.770">
    <property type="entry name" value="YojJ-like"/>
    <property type="match status" value="1"/>
</dbReference>
<evidence type="ECO:0000256" key="2">
    <source>
        <dbReference type="ARBA" id="ARBA00007193"/>
    </source>
</evidence>
<name>A0ABM1N1U4_NICVS</name>
<dbReference type="Pfam" id="PF00858">
    <property type="entry name" value="ASC"/>
    <property type="match status" value="1"/>
</dbReference>
<gene>
    <name evidence="16" type="primary">LOC108565717</name>
</gene>
<dbReference type="PANTHER" id="PTHR11690:SF175">
    <property type="entry name" value="PICKPOCKET 13-RELATED"/>
    <property type="match status" value="1"/>
</dbReference>
<feature type="compositionally biased region" description="Basic and acidic residues" evidence="13">
    <location>
        <begin position="386"/>
        <end position="409"/>
    </location>
</feature>